<dbReference type="EMBL" id="GADI01001081">
    <property type="protein sequence ID" value="JAA72727.1"/>
    <property type="molecule type" value="mRNA"/>
</dbReference>
<reference evidence="2" key="1">
    <citation type="submission" date="2012-12" db="EMBL/GenBank/DDBJ databases">
        <title>Identification and characterization of a phenylalanine ammonia-lyase gene family in Isatis indigotica Fort.</title>
        <authorList>
            <person name="Liu Q."/>
            <person name="Chen J."/>
            <person name="Zhou X."/>
            <person name="Di P."/>
            <person name="Xiao Y."/>
            <person name="Xuan H."/>
            <person name="Zhang L."/>
            <person name="Chen W."/>
        </authorList>
    </citation>
    <scope>NUCLEOTIDE SEQUENCE</scope>
    <source>
        <tissue evidence="2">Salivary gland</tissue>
    </source>
</reference>
<dbReference type="AlphaFoldDB" id="A0A0K8RNR9"/>
<keyword evidence="1" id="KW-0812">Transmembrane</keyword>
<feature type="transmembrane region" description="Helical" evidence="1">
    <location>
        <begin position="84"/>
        <end position="107"/>
    </location>
</feature>
<name>A0A0K8RNR9_IXORI</name>
<evidence type="ECO:0000313" key="2">
    <source>
        <dbReference type="EMBL" id="JAA72727.1"/>
    </source>
</evidence>
<protein>
    <submittedName>
        <fullName evidence="2">Putative ixodes 10 kDa peptide protein</fullName>
    </submittedName>
</protein>
<keyword evidence="1" id="KW-1133">Transmembrane helix</keyword>
<keyword evidence="1" id="KW-0472">Membrane</keyword>
<organism evidence="2">
    <name type="scientific">Ixodes ricinus</name>
    <name type="common">Common tick</name>
    <name type="synonym">Acarus ricinus</name>
    <dbReference type="NCBI Taxonomy" id="34613"/>
    <lineage>
        <taxon>Eukaryota</taxon>
        <taxon>Metazoa</taxon>
        <taxon>Ecdysozoa</taxon>
        <taxon>Arthropoda</taxon>
        <taxon>Chelicerata</taxon>
        <taxon>Arachnida</taxon>
        <taxon>Acari</taxon>
        <taxon>Parasitiformes</taxon>
        <taxon>Ixodida</taxon>
        <taxon>Ixodoidea</taxon>
        <taxon>Ixodidae</taxon>
        <taxon>Ixodinae</taxon>
        <taxon>Ixodes</taxon>
    </lineage>
</organism>
<accession>A0A0K8RNR9</accession>
<sequence>LAIASARLLKTRKPYELSFKHVDSTFREKDCAFEFRGYSRLQRPVGNTHYYLANMAVESRSCRAMCQLNAQRWSTSKRTFPLDCIIYCNISNMLFVLFAMVLILPAFQGERFVSANSNCFRALLKGGGEIYCQLSGYSRFNAWYGDTCELGCDGGARKVRLPESVCPRGKKMYPCTREDQRTLERFSADMRNKKTHLTKIWCNKA</sequence>
<feature type="non-terminal residue" evidence="2">
    <location>
        <position position="1"/>
    </location>
</feature>
<proteinExistence type="evidence at transcript level"/>
<evidence type="ECO:0000256" key="1">
    <source>
        <dbReference type="SAM" id="Phobius"/>
    </source>
</evidence>